<sequence length="413" mass="45190">MKRKDMWLKVLVLFLALVVAALLGWVALGLAQVEKNGGYQIMTVPDSYAHSEESEAEKRLVLLEDGRLVSESEAARLEAGVPETTAPQKKPVIKLENEKRPVTLLFAGDVLLSDHVLNAYDKAGGIQGVLDEGIRKQIRGADIFMVNQEFPFSSRGAAVADKQYTFRLPPSRVNLLKEMGIDVVTLANNHILDFGTDPLIDSGTTLDVAGIDYVGAGENLERAKKLLLRRVNGTTIGYLGASRVYMDASWAATAGRPGVFSTYDPRDLVAEIEAAREVCDYLVVYVHWGIERDTKPQEYQRTLAMNYIDAGADLVVGSHPHVLQGVEYYNGKPILYSLGNFVFGSSIPSTALLKVELSEERHGGSTISLIPCTSSAGYTSLVTEEDKVKQFYQRMEELSFGVSVGDNGVVTPK</sequence>
<dbReference type="Pfam" id="PF09587">
    <property type="entry name" value="PGA_cap"/>
    <property type="match status" value="1"/>
</dbReference>
<dbReference type="AlphaFoldDB" id="G5ICE2"/>
<dbReference type="PANTHER" id="PTHR33393:SF13">
    <property type="entry name" value="PGA BIOSYNTHESIS PROTEIN CAPA"/>
    <property type="match status" value="1"/>
</dbReference>
<dbReference type="HOGENOM" id="CLU_038823_2_4_9"/>
<dbReference type="PATRIC" id="fig|742737.3.peg.1174"/>
<proteinExistence type="inferred from homology"/>
<comment type="similarity">
    <text evidence="1">Belongs to the CapA family.</text>
</comment>
<gene>
    <name evidence="3" type="ORF">HMPREF9473_01169</name>
</gene>
<dbReference type="Gene3D" id="3.60.21.10">
    <property type="match status" value="1"/>
</dbReference>
<reference evidence="3 4" key="1">
    <citation type="submission" date="2011-08" db="EMBL/GenBank/DDBJ databases">
        <title>The Genome Sequence of Clostridium hathewayi WAL-18680.</title>
        <authorList>
            <consortium name="The Broad Institute Genome Sequencing Platform"/>
            <person name="Earl A."/>
            <person name="Ward D."/>
            <person name="Feldgarden M."/>
            <person name="Gevers D."/>
            <person name="Finegold S.M."/>
            <person name="Summanen P.H."/>
            <person name="Molitoris D.R."/>
            <person name="Song M."/>
            <person name="Daigneault M."/>
            <person name="Allen-Vercoe E."/>
            <person name="Young S.K."/>
            <person name="Zeng Q."/>
            <person name="Gargeya S."/>
            <person name="Fitzgerald M."/>
            <person name="Haas B."/>
            <person name="Abouelleil A."/>
            <person name="Alvarado L."/>
            <person name="Arachchi H.M."/>
            <person name="Berlin A."/>
            <person name="Brown A."/>
            <person name="Chapman S.B."/>
            <person name="Chen Z."/>
            <person name="Dunbar C."/>
            <person name="Freedman E."/>
            <person name="Gearin G."/>
            <person name="Gellesch M."/>
            <person name="Goldberg J."/>
            <person name="Griggs A."/>
            <person name="Gujja S."/>
            <person name="Heiman D."/>
            <person name="Howarth C."/>
            <person name="Larson L."/>
            <person name="Lui A."/>
            <person name="MacDonald P.J.P."/>
            <person name="Montmayeur A."/>
            <person name="Murphy C."/>
            <person name="Neiman D."/>
            <person name="Pearson M."/>
            <person name="Priest M."/>
            <person name="Roberts A."/>
            <person name="Saif S."/>
            <person name="Shea T."/>
            <person name="Shenoy N."/>
            <person name="Sisk P."/>
            <person name="Stolte C."/>
            <person name="Sykes S."/>
            <person name="Wortman J."/>
            <person name="Nusbaum C."/>
            <person name="Birren B."/>
        </authorList>
    </citation>
    <scope>NUCLEOTIDE SEQUENCE [LARGE SCALE GENOMIC DNA]</scope>
    <source>
        <strain evidence="3 4">WAL-18680</strain>
    </source>
</reference>
<keyword evidence="4" id="KW-1185">Reference proteome</keyword>
<protein>
    <recommendedName>
        <fullName evidence="2">Capsule synthesis protein CapA domain-containing protein</fullName>
    </recommendedName>
</protein>
<dbReference type="InterPro" id="IPR029052">
    <property type="entry name" value="Metallo-depent_PP-like"/>
</dbReference>
<evidence type="ECO:0000313" key="3">
    <source>
        <dbReference type="EMBL" id="EHI60792.1"/>
    </source>
</evidence>
<evidence type="ECO:0000256" key="1">
    <source>
        <dbReference type="ARBA" id="ARBA00005662"/>
    </source>
</evidence>
<dbReference type="CDD" id="cd07381">
    <property type="entry name" value="MPP_CapA"/>
    <property type="match status" value="1"/>
</dbReference>
<feature type="domain" description="Capsule synthesis protein CapA" evidence="2">
    <location>
        <begin position="103"/>
        <end position="345"/>
    </location>
</feature>
<dbReference type="SUPFAM" id="SSF56300">
    <property type="entry name" value="Metallo-dependent phosphatases"/>
    <property type="match status" value="1"/>
</dbReference>
<comment type="caution">
    <text evidence="3">The sequence shown here is derived from an EMBL/GenBank/DDBJ whole genome shotgun (WGS) entry which is preliminary data.</text>
</comment>
<evidence type="ECO:0000259" key="2">
    <source>
        <dbReference type="SMART" id="SM00854"/>
    </source>
</evidence>
<dbReference type="InterPro" id="IPR052169">
    <property type="entry name" value="CW_Biosynth-Accessory"/>
</dbReference>
<dbReference type="InterPro" id="IPR019079">
    <property type="entry name" value="Capsule_synth_CapA"/>
</dbReference>
<dbReference type="SMART" id="SM00854">
    <property type="entry name" value="PGA_cap"/>
    <property type="match status" value="1"/>
</dbReference>
<evidence type="ECO:0000313" key="4">
    <source>
        <dbReference type="Proteomes" id="UP000005384"/>
    </source>
</evidence>
<dbReference type="EMBL" id="ADLN01000011">
    <property type="protein sequence ID" value="EHI60792.1"/>
    <property type="molecule type" value="Genomic_DNA"/>
</dbReference>
<dbReference type="PANTHER" id="PTHR33393">
    <property type="entry name" value="POLYGLUTAMINE SYNTHESIS ACCESSORY PROTEIN RV0574C-RELATED"/>
    <property type="match status" value="1"/>
</dbReference>
<dbReference type="OrthoDB" id="9810906at2"/>
<accession>G5ICE2</accession>
<dbReference type="RefSeq" id="WP_006779155.1">
    <property type="nucleotide sequence ID" value="NZ_CP040506.1"/>
</dbReference>
<name>G5ICE2_9FIRM</name>
<organism evidence="3 4">
    <name type="scientific">Hungatella hathewayi WAL-18680</name>
    <dbReference type="NCBI Taxonomy" id="742737"/>
    <lineage>
        <taxon>Bacteria</taxon>
        <taxon>Bacillati</taxon>
        <taxon>Bacillota</taxon>
        <taxon>Clostridia</taxon>
        <taxon>Lachnospirales</taxon>
        <taxon>Lachnospiraceae</taxon>
        <taxon>Hungatella</taxon>
    </lineage>
</organism>
<dbReference type="Proteomes" id="UP000005384">
    <property type="component" value="Unassembled WGS sequence"/>
</dbReference>